<evidence type="ECO:0000313" key="6">
    <source>
        <dbReference type="EMBL" id="MQL67979.1"/>
    </source>
</evidence>
<dbReference type="PRINTS" id="PR00153">
    <property type="entry name" value="CSAPPISMRASE"/>
</dbReference>
<keyword evidence="7" id="KW-1185">Reference proteome</keyword>
<comment type="catalytic activity">
    <reaction evidence="4">
        <text>[protein]-peptidylproline (omega=180) = [protein]-peptidylproline (omega=0)</text>
        <dbReference type="Rhea" id="RHEA:16237"/>
        <dbReference type="Rhea" id="RHEA-COMP:10747"/>
        <dbReference type="Rhea" id="RHEA-COMP:10748"/>
        <dbReference type="ChEBI" id="CHEBI:83833"/>
        <dbReference type="ChEBI" id="CHEBI:83834"/>
        <dbReference type="EC" id="5.2.1.8"/>
    </reaction>
</comment>
<organism evidence="6 7">
    <name type="scientific">Colocasia esculenta</name>
    <name type="common">Wild taro</name>
    <name type="synonym">Arum esculentum</name>
    <dbReference type="NCBI Taxonomy" id="4460"/>
    <lineage>
        <taxon>Eukaryota</taxon>
        <taxon>Viridiplantae</taxon>
        <taxon>Streptophyta</taxon>
        <taxon>Embryophyta</taxon>
        <taxon>Tracheophyta</taxon>
        <taxon>Spermatophyta</taxon>
        <taxon>Magnoliopsida</taxon>
        <taxon>Liliopsida</taxon>
        <taxon>Araceae</taxon>
        <taxon>Aroideae</taxon>
        <taxon>Colocasieae</taxon>
        <taxon>Colocasia</taxon>
    </lineage>
</organism>
<gene>
    <name evidence="6" type="ORF">Taro_000240</name>
</gene>
<dbReference type="Pfam" id="PF00160">
    <property type="entry name" value="Pro_isomerase"/>
    <property type="match status" value="1"/>
</dbReference>
<dbReference type="PIRSF" id="PIRSF001467">
    <property type="entry name" value="Peptidylpro_ismrse"/>
    <property type="match status" value="1"/>
</dbReference>
<protein>
    <recommendedName>
        <fullName evidence="4">Peptidyl-prolyl cis-trans isomerase</fullName>
        <shortName evidence="4">PPIase</shortName>
        <ecNumber evidence="4">5.2.1.8</ecNumber>
    </recommendedName>
</protein>
<proteinExistence type="inferred from homology"/>
<dbReference type="SUPFAM" id="SSF50891">
    <property type="entry name" value="Cyclophilin-like"/>
    <property type="match status" value="1"/>
</dbReference>
<evidence type="ECO:0000256" key="1">
    <source>
        <dbReference type="ARBA" id="ARBA00007365"/>
    </source>
</evidence>
<sequence length="128" mass="14248">MVPNPKVFLDMSMDGAPASRIVMELFVDFAPKMAKSFQALCTREKGVGSSRKPLHYKGSTFHRVIPQFMCQGGDFTVENGTSDESTYGAKFEDDNFVKKHISPGVLSMANAWPWTNSSHFFICTEKTA</sequence>
<dbReference type="Proteomes" id="UP000652761">
    <property type="component" value="Unassembled WGS sequence"/>
</dbReference>
<dbReference type="InterPro" id="IPR020892">
    <property type="entry name" value="Cyclophilin-type_PPIase_CS"/>
</dbReference>
<name>A0A843TH12_COLES</name>
<dbReference type="OrthoDB" id="193499at2759"/>
<dbReference type="AlphaFoldDB" id="A0A843TH12"/>
<keyword evidence="3 4" id="KW-0413">Isomerase</keyword>
<evidence type="ECO:0000256" key="4">
    <source>
        <dbReference type="RuleBase" id="RU363019"/>
    </source>
</evidence>
<comment type="function">
    <text evidence="4">PPIases accelerate the folding of proteins. It catalyzes the cis-trans isomerization of proline imidic peptide bonds in oligopeptides.</text>
</comment>
<evidence type="ECO:0000259" key="5">
    <source>
        <dbReference type="PROSITE" id="PS50072"/>
    </source>
</evidence>
<dbReference type="GO" id="GO:0003755">
    <property type="term" value="F:peptidyl-prolyl cis-trans isomerase activity"/>
    <property type="evidence" value="ECO:0007669"/>
    <property type="project" value="UniProtKB-UniRule"/>
</dbReference>
<keyword evidence="2 4" id="KW-0697">Rotamase</keyword>
<dbReference type="PROSITE" id="PS50072">
    <property type="entry name" value="CSA_PPIASE_2"/>
    <property type="match status" value="1"/>
</dbReference>
<feature type="domain" description="PPIase cyclophilin-type" evidence="5">
    <location>
        <begin position="8"/>
        <end position="128"/>
    </location>
</feature>
<dbReference type="InterPro" id="IPR024936">
    <property type="entry name" value="Cyclophilin-type_PPIase"/>
</dbReference>
<evidence type="ECO:0000256" key="3">
    <source>
        <dbReference type="ARBA" id="ARBA00023235"/>
    </source>
</evidence>
<dbReference type="GO" id="GO:0005737">
    <property type="term" value="C:cytoplasm"/>
    <property type="evidence" value="ECO:0007669"/>
    <property type="project" value="TreeGrafter"/>
</dbReference>
<comment type="caution">
    <text evidence="6">The sequence shown here is derived from an EMBL/GenBank/DDBJ whole genome shotgun (WGS) entry which is preliminary data.</text>
</comment>
<dbReference type="InterPro" id="IPR002130">
    <property type="entry name" value="Cyclophilin-type_PPIase_dom"/>
</dbReference>
<evidence type="ECO:0000256" key="2">
    <source>
        <dbReference type="ARBA" id="ARBA00023110"/>
    </source>
</evidence>
<dbReference type="GO" id="GO:0006457">
    <property type="term" value="P:protein folding"/>
    <property type="evidence" value="ECO:0007669"/>
    <property type="project" value="InterPro"/>
</dbReference>
<dbReference type="GO" id="GO:0016018">
    <property type="term" value="F:cyclosporin A binding"/>
    <property type="evidence" value="ECO:0007669"/>
    <property type="project" value="TreeGrafter"/>
</dbReference>
<evidence type="ECO:0000313" key="7">
    <source>
        <dbReference type="Proteomes" id="UP000652761"/>
    </source>
</evidence>
<comment type="similarity">
    <text evidence="1 4">Belongs to the cyclophilin-type PPIase family.</text>
</comment>
<dbReference type="PROSITE" id="PS00170">
    <property type="entry name" value="CSA_PPIASE_1"/>
    <property type="match status" value="1"/>
</dbReference>
<dbReference type="PANTHER" id="PTHR11071:SF561">
    <property type="entry name" value="PEPTIDYL-PROLYL CIS-TRANS ISOMERASE D-RELATED"/>
    <property type="match status" value="1"/>
</dbReference>
<dbReference type="Gene3D" id="2.40.100.10">
    <property type="entry name" value="Cyclophilin-like"/>
    <property type="match status" value="1"/>
</dbReference>
<dbReference type="InterPro" id="IPR029000">
    <property type="entry name" value="Cyclophilin-like_dom_sf"/>
</dbReference>
<dbReference type="PANTHER" id="PTHR11071">
    <property type="entry name" value="PEPTIDYL-PROLYL CIS-TRANS ISOMERASE"/>
    <property type="match status" value="1"/>
</dbReference>
<reference evidence="6" key="1">
    <citation type="submission" date="2017-07" db="EMBL/GenBank/DDBJ databases">
        <title>Taro Niue Genome Assembly and Annotation.</title>
        <authorList>
            <person name="Atibalentja N."/>
            <person name="Keating K."/>
            <person name="Fields C.J."/>
        </authorList>
    </citation>
    <scope>NUCLEOTIDE SEQUENCE</scope>
    <source>
        <strain evidence="6">Niue_2</strain>
        <tissue evidence="6">Leaf</tissue>
    </source>
</reference>
<dbReference type="EC" id="5.2.1.8" evidence="4"/>
<dbReference type="EMBL" id="NMUH01000005">
    <property type="protein sequence ID" value="MQL67979.1"/>
    <property type="molecule type" value="Genomic_DNA"/>
</dbReference>
<accession>A0A843TH12</accession>